<dbReference type="GO" id="GO:0005506">
    <property type="term" value="F:iron ion binding"/>
    <property type="evidence" value="ECO:0007669"/>
    <property type="project" value="InterPro"/>
</dbReference>
<name>A0A2J5HCS0_9EURO</name>
<dbReference type="GO" id="GO:0005783">
    <property type="term" value="C:endoplasmic reticulum"/>
    <property type="evidence" value="ECO:0007669"/>
    <property type="project" value="TreeGrafter"/>
</dbReference>
<evidence type="ECO:0000256" key="1">
    <source>
        <dbReference type="ARBA" id="ARBA00001961"/>
    </source>
</evidence>
<dbReference type="InterPro" id="IPR044862">
    <property type="entry name" value="Pro_4_hyd_alph_FE2OG_OXY"/>
</dbReference>
<dbReference type="OrthoDB" id="69177at2759"/>
<proteinExistence type="predicted"/>
<dbReference type="Pfam" id="PF13640">
    <property type="entry name" value="2OG-FeII_Oxy_3"/>
    <property type="match status" value="1"/>
</dbReference>
<evidence type="ECO:0000313" key="8">
    <source>
        <dbReference type="EMBL" id="PLN74529.1"/>
    </source>
</evidence>
<evidence type="ECO:0000259" key="7">
    <source>
        <dbReference type="PROSITE" id="PS51471"/>
    </source>
</evidence>
<evidence type="ECO:0000256" key="5">
    <source>
        <dbReference type="ARBA" id="ARBA00023004"/>
    </source>
</evidence>
<feature type="domain" description="Fe2OG dioxygenase" evidence="7">
    <location>
        <begin position="143"/>
        <end position="254"/>
    </location>
</feature>
<dbReference type="InterPro" id="IPR005123">
    <property type="entry name" value="Oxoglu/Fe-dep_dioxygenase_dom"/>
</dbReference>
<reference evidence="9" key="1">
    <citation type="submission" date="2017-12" db="EMBL/GenBank/DDBJ databases">
        <authorList>
            <consortium name="DOE Joint Genome Institute"/>
            <person name="Mondo S.J."/>
            <person name="Kjaerbolling I."/>
            <person name="Vesth T.C."/>
            <person name="Frisvad J.C."/>
            <person name="Nybo J.L."/>
            <person name="Theobald S."/>
            <person name="Kuo A."/>
            <person name="Bowyer P."/>
            <person name="Matsuda Y."/>
            <person name="Lyhne E.K."/>
            <person name="Kogle M.E."/>
            <person name="Clum A."/>
            <person name="Lipzen A."/>
            <person name="Salamov A."/>
            <person name="Ngan C.Y."/>
            <person name="Daum C."/>
            <person name="Chiniquy J."/>
            <person name="Barry K."/>
            <person name="LaButti K."/>
            <person name="Haridas S."/>
            <person name="Simmons B.A."/>
            <person name="Magnuson J.K."/>
            <person name="Mortensen U.H."/>
            <person name="Larsen T.O."/>
            <person name="Grigoriev I.V."/>
            <person name="Baker S.E."/>
            <person name="Andersen M.R."/>
            <person name="Nordberg H.P."/>
            <person name="Cantor M.N."/>
            <person name="Hua S.X."/>
        </authorList>
    </citation>
    <scope>NUCLEOTIDE SEQUENCE [LARGE SCALE GENOMIC DNA]</scope>
    <source>
        <strain evidence="9">IBT 19404</strain>
    </source>
</reference>
<dbReference type="InterPro" id="IPR045054">
    <property type="entry name" value="P4HA-like"/>
</dbReference>
<dbReference type="PROSITE" id="PS51471">
    <property type="entry name" value="FE2OG_OXY"/>
    <property type="match status" value="1"/>
</dbReference>
<evidence type="ECO:0000256" key="4">
    <source>
        <dbReference type="ARBA" id="ARBA00023002"/>
    </source>
</evidence>
<comment type="cofactor">
    <cofactor evidence="1">
        <name>L-ascorbate</name>
        <dbReference type="ChEBI" id="CHEBI:38290"/>
    </cofactor>
</comment>
<keyword evidence="4" id="KW-0560">Oxidoreductase</keyword>
<sequence length="254" mass="28384">MGKPKPPKPSKNQPKEPKEPEQEIPKWPPLRPSPPKAHTLSLTPLLPSHIYTTTGLLPAPLCKAYVSFLSSLQLSTTPVQRGKDYAARVNDRFQVWDPGFARVLWEGTALRELVLSFLSEDGKEEGEGGEDGEGNMWDGVPIGLNPNIRVYRYSKGQFFAKHYDDSNTLTLPPSSQKFHTTWTLLIYLSTCTGGETVFYPEPTRENRSPEPISVAPRVGMALLHRHGESCLLHEGREVTGGEKWVLRSDLVVSR</sequence>
<dbReference type="InterPro" id="IPR006620">
    <property type="entry name" value="Pro_4_hyd_alph"/>
</dbReference>
<dbReference type="PANTHER" id="PTHR10869">
    <property type="entry name" value="PROLYL 4-HYDROXYLASE ALPHA SUBUNIT"/>
    <property type="match status" value="1"/>
</dbReference>
<feature type="compositionally biased region" description="Basic and acidic residues" evidence="6">
    <location>
        <begin position="13"/>
        <end position="24"/>
    </location>
</feature>
<protein>
    <recommendedName>
        <fullName evidence="7">Fe2OG dioxygenase domain-containing protein</fullName>
    </recommendedName>
</protein>
<dbReference type="AlphaFoldDB" id="A0A2J5HCS0"/>
<dbReference type="FunFam" id="2.60.120.620:FF:000021">
    <property type="entry name" value="WGS project CABT00000000 data, contig 2.8"/>
    <property type="match status" value="1"/>
</dbReference>
<keyword evidence="3" id="KW-0223">Dioxygenase</keyword>
<evidence type="ECO:0000256" key="3">
    <source>
        <dbReference type="ARBA" id="ARBA00022964"/>
    </source>
</evidence>
<keyword evidence="2" id="KW-0479">Metal-binding</keyword>
<dbReference type="GO" id="GO:0004656">
    <property type="term" value="F:procollagen-proline 4-dioxygenase activity"/>
    <property type="evidence" value="ECO:0007669"/>
    <property type="project" value="TreeGrafter"/>
</dbReference>
<dbReference type="EMBL" id="KZ559710">
    <property type="protein sequence ID" value="PLN74529.1"/>
    <property type="molecule type" value="Genomic_DNA"/>
</dbReference>
<evidence type="ECO:0000256" key="6">
    <source>
        <dbReference type="SAM" id="MobiDB-lite"/>
    </source>
</evidence>
<dbReference type="GO" id="GO:0031418">
    <property type="term" value="F:L-ascorbic acid binding"/>
    <property type="evidence" value="ECO:0007669"/>
    <property type="project" value="InterPro"/>
</dbReference>
<keyword evidence="5" id="KW-0408">Iron</keyword>
<gene>
    <name evidence="8" type="ORF">BDW42DRAFT_182020</name>
</gene>
<accession>A0A2J5HCS0</accession>
<dbReference type="PANTHER" id="PTHR10869:SF236">
    <property type="entry name" value="PROLYL 4-HYDROXYLASE ALPHA SUBUNIT DOMAIN-CONTAINING PROTEIN"/>
    <property type="match status" value="1"/>
</dbReference>
<keyword evidence="9" id="KW-1185">Reference proteome</keyword>
<evidence type="ECO:0000256" key="2">
    <source>
        <dbReference type="ARBA" id="ARBA00022723"/>
    </source>
</evidence>
<dbReference type="SMART" id="SM00702">
    <property type="entry name" value="P4Hc"/>
    <property type="match status" value="1"/>
</dbReference>
<feature type="region of interest" description="Disordered" evidence="6">
    <location>
        <begin position="1"/>
        <end position="38"/>
    </location>
</feature>
<evidence type="ECO:0000313" key="9">
    <source>
        <dbReference type="Proteomes" id="UP000235023"/>
    </source>
</evidence>
<feature type="compositionally biased region" description="Pro residues" evidence="6">
    <location>
        <begin position="26"/>
        <end position="35"/>
    </location>
</feature>
<dbReference type="Proteomes" id="UP000235023">
    <property type="component" value="Unassembled WGS sequence"/>
</dbReference>
<organism evidence="8 9">
    <name type="scientific">Aspergillus taichungensis</name>
    <dbReference type="NCBI Taxonomy" id="482145"/>
    <lineage>
        <taxon>Eukaryota</taxon>
        <taxon>Fungi</taxon>
        <taxon>Dikarya</taxon>
        <taxon>Ascomycota</taxon>
        <taxon>Pezizomycotina</taxon>
        <taxon>Eurotiomycetes</taxon>
        <taxon>Eurotiomycetidae</taxon>
        <taxon>Eurotiales</taxon>
        <taxon>Aspergillaceae</taxon>
        <taxon>Aspergillus</taxon>
        <taxon>Aspergillus subgen. Circumdati</taxon>
    </lineage>
</organism>
<dbReference type="Gene3D" id="2.60.120.620">
    <property type="entry name" value="q2cbj1_9rhob like domain"/>
    <property type="match status" value="1"/>
</dbReference>